<name>A0A0H2UNR4_STRPN</name>
<sequence length="42" mass="4867">MKIKNTFQLKELPPVTNFEKNGSRAKKRNKIGSIRIVKIRLA</sequence>
<proteinExistence type="predicted"/>
<dbReference type="KEGG" id="spn:SP_0511"/>
<dbReference type="Proteomes" id="UP000000585">
    <property type="component" value="Chromosome"/>
</dbReference>
<dbReference type="RefSeq" id="WP_001819353.1">
    <property type="nucleotide sequence ID" value="NC_003028.3"/>
</dbReference>
<evidence type="ECO:0000313" key="1">
    <source>
        <dbReference type="EMBL" id="AAK74669.1"/>
    </source>
</evidence>
<evidence type="ECO:0000313" key="2">
    <source>
        <dbReference type="Proteomes" id="UP000000585"/>
    </source>
</evidence>
<dbReference type="EMBL" id="AE005672">
    <property type="protein sequence ID" value="AAK74669.1"/>
    <property type="molecule type" value="Genomic_DNA"/>
</dbReference>
<dbReference type="PaxDb" id="170187-SP_0511"/>
<keyword evidence="2" id="KW-1185">Reference proteome</keyword>
<accession>A0A0H2UNR4</accession>
<dbReference type="EnsemblBacteria" id="AAK74669">
    <property type="protein sequence ID" value="AAK74669"/>
    <property type="gene ID" value="SP_0511"/>
</dbReference>
<organism evidence="1 2">
    <name type="scientific">Streptococcus pneumoniae serotype 4 (strain ATCC BAA-334 / TIGR4)</name>
    <dbReference type="NCBI Taxonomy" id="170187"/>
    <lineage>
        <taxon>Bacteria</taxon>
        <taxon>Bacillati</taxon>
        <taxon>Bacillota</taxon>
        <taxon>Bacilli</taxon>
        <taxon>Lactobacillales</taxon>
        <taxon>Streptococcaceae</taxon>
        <taxon>Streptococcus</taxon>
    </lineage>
</organism>
<dbReference type="AlphaFoldDB" id="A0A0H2UNR4"/>
<protein>
    <submittedName>
        <fullName evidence="1">Uncharacterized protein</fullName>
    </submittedName>
</protein>
<reference evidence="1 2" key="1">
    <citation type="journal article" date="2001" name="Science">
        <title>Complete genome sequence of a virulent isolate of Streptococcus pneumoniae.</title>
        <authorList>
            <person name="Tettelin H."/>
            <person name="Nelson K.E."/>
            <person name="Paulsen I.T."/>
            <person name="Eisen J.A."/>
            <person name="Read T.D."/>
            <person name="Peterson S."/>
            <person name="Heidelberg J."/>
            <person name="DeBoy R.T."/>
            <person name="Haft D.H."/>
            <person name="Dodson R.J."/>
            <person name="Durkin A.S."/>
            <person name="Gwinn M."/>
            <person name="Kolonay J.F."/>
            <person name="Nelson W.C."/>
            <person name="Peterson J.D."/>
            <person name="Umayam L.A."/>
            <person name="White O."/>
            <person name="Salzberg S.L."/>
            <person name="Lewis M.R."/>
            <person name="Radune D."/>
            <person name="Holtzapple E."/>
            <person name="Khouri H."/>
            <person name="Wolf A.M."/>
            <person name="Utterback T.R."/>
            <person name="Hansen C.L."/>
            <person name="McDonald L.A."/>
            <person name="Feldblyum T.V."/>
            <person name="Angiuoli S."/>
            <person name="Dickinson T."/>
            <person name="Hickey E.K."/>
            <person name="Holt I.E."/>
            <person name="Loftus B.J."/>
            <person name="Yang F."/>
            <person name="Smith H.O."/>
            <person name="Venter J.C."/>
            <person name="Dougherty B.A."/>
            <person name="Morrison D.A."/>
            <person name="Hollingshead S.K."/>
            <person name="Fraser C.M."/>
        </authorList>
    </citation>
    <scope>NUCLEOTIDE SEQUENCE [LARGE SCALE GENOMIC DNA]</scope>
    <source>
        <strain evidence="2">ATCC BAA-334 / TIGR4</strain>
    </source>
</reference>
<gene>
    <name evidence="1" type="ordered locus">SP_0511</name>
</gene>